<reference evidence="1" key="1">
    <citation type="submission" date="2021-02" db="EMBL/GenBank/DDBJ databases">
        <authorList>
            <person name="Nowell W R."/>
        </authorList>
    </citation>
    <scope>NUCLEOTIDE SEQUENCE</scope>
</reference>
<dbReference type="Proteomes" id="UP000663882">
    <property type="component" value="Unassembled WGS sequence"/>
</dbReference>
<gene>
    <name evidence="1" type="ORF">RFH988_LOCUS27736</name>
</gene>
<sequence>MYNNFLRQLFSGKCQLTSLRFNIPYNYSSINIQCLSLFSDLCSHSMFNTAQYYCMTLRYLHIHLNLTCFLEQLIERVPNLERLSVYLPVLWDKDSPSGPPIKRFVQSNEAWSNKVKKLKYLIVKCMIYYDFQLYYLKWILDNLSHVRKVKLRLEIDGTGKKDPVINESLVDANFVRSYDGRTDQNKKRARLLAHLLSMPLQLNYLRIQQFQWLMHVVRYTSDELLKNALKNVRYAEFCLTSCHFGSNQSIGIGNFLVLVLSNYMPHLQTLRLWRPDDFPWTTIRPNFKREHYGNLTRRWLKSLRTRESINKHVTVFEQDLSQLVTELKQFVFLDIYSDTDSEKVEPYRSMVQKRFPNSQLCIDKLRFRLWI</sequence>
<evidence type="ECO:0000313" key="2">
    <source>
        <dbReference type="Proteomes" id="UP000663882"/>
    </source>
</evidence>
<organism evidence="1 2">
    <name type="scientific">Rotaria sordida</name>
    <dbReference type="NCBI Taxonomy" id="392033"/>
    <lineage>
        <taxon>Eukaryota</taxon>
        <taxon>Metazoa</taxon>
        <taxon>Spiralia</taxon>
        <taxon>Gnathifera</taxon>
        <taxon>Rotifera</taxon>
        <taxon>Eurotatoria</taxon>
        <taxon>Bdelloidea</taxon>
        <taxon>Philodinida</taxon>
        <taxon>Philodinidae</taxon>
        <taxon>Rotaria</taxon>
    </lineage>
</organism>
<dbReference type="EMBL" id="CAJNOO010002377">
    <property type="protein sequence ID" value="CAF1262151.1"/>
    <property type="molecule type" value="Genomic_DNA"/>
</dbReference>
<protein>
    <submittedName>
        <fullName evidence="1">Uncharacterized protein</fullName>
    </submittedName>
</protein>
<proteinExistence type="predicted"/>
<accession>A0A815AUW0</accession>
<evidence type="ECO:0000313" key="1">
    <source>
        <dbReference type="EMBL" id="CAF1262151.1"/>
    </source>
</evidence>
<dbReference type="OrthoDB" id="10359003at2759"/>
<comment type="caution">
    <text evidence="1">The sequence shown here is derived from an EMBL/GenBank/DDBJ whole genome shotgun (WGS) entry which is preliminary data.</text>
</comment>
<dbReference type="AlphaFoldDB" id="A0A815AUW0"/>
<name>A0A815AUW0_9BILA</name>